<dbReference type="KEGG" id="cpor:BED41_03395"/>
<evidence type="ECO:0000313" key="2">
    <source>
        <dbReference type="EMBL" id="ANZ44216.1"/>
    </source>
</evidence>
<evidence type="ECO:0008006" key="4">
    <source>
        <dbReference type="Google" id="ProtNLM"/>
    </source>
</evidence>
<dbReference type="EMBL" id="CP016757">
    <property type="protein sequence ID" value="ANZ44216.1"/>
    <property type="molecule type" value="Genomic_DNA"/>
</dbReference>
<dbReference type="AlphaFoldDB" id="A0A1B2I2N1"/>
<proteinExistence type="predicted"/>
<feature type="region of interest" description="Disordered" evidence="1">
    <location>
        <begin position="1"/>
        <end position="78"/>
    </location>
</feature>
<name>A0A1B2I2N1_9BACT</name>
<dbReference type="Proteomes" id="UP000093044">
    <property type="component" value="Chromosome"/>
</dbReference>
<keyword evidence="3" id="KW-1185">Reference proteome</keyword>
<dbReference type="RefSeq" id="WP_066743127.1">
    <property type="nucleotide sequence ID" value="NZ_CP016757.1"/>
</dbReference>
<evidence type="ECO:0000313" key="3">
    <source>
        <dbReference type="Proteomes" id="UP000093044"/>
    </source>
</evidence>
<protein>
    <recommendedName>
        <fullName evidence="4">Peptidase</fullName>
    </recommendedName>
</protein>
<feature type="compositionally biased region" description="Basic and acidic residues" evidence="1">
    <location>
        <begin position="52"/>
        <end position="78"/>
    </location>
</feature>
<organism evidence="2 3">
    <name type="scientific">Cloacibacillus porcorum</name>
    <dbReference type="NCBI Taxonomy" id="1197717"/>
    <lineage>
        <taxon>Bacteria</taxon>
        <taxon>Thermotogati</taxon>
        <taxon>Synergistota</taxon>
        <taxon>Synergistia</taxon>
        <taxon>Synergistales</taxon>
        <taxon>Synergistaceae</taxon>
        <taxon>Cloacibacillus</taxon>
    </lineage>
</organism>
<dbReference type="GeneID" id="83056897"/>
<dbReference type="STRING" id="1197717.BED41_03395"/>
<dbReference type="OrthoDB" id="5852at2"/>
<sequence length="231" mass="24319">MTDETAVTQNTEGTPPADPAAAQTADNTAGGELERTLLTDGIGTETAAKAGGADRDDLDKDSKEGDEGDKGKEPSVPERYELTMLEGWGLDEDGLAELTPIMQGLGASNEQVQAIADLYVRRLSAAREAQLAADAATVKAWQDEIVQDPEIGGPALEENLAAVSRVLARYAGDEFVGWMKDTNLGNYPPFVKAMVKMAKDLSDDSFIPGGRGGGMGGDPMKEAANLIYGKI</sequence>
<accession>A0A1B2I2N1</accession>
<evidence type="ECO:0000256" key="1">
    <source>
        <dbReference type="SAM" id="MobiDB-lite"/>
    </source>
</evidence>
<feature type="compositionally biased region" description="Polar residues" evidence="1">
    <location>
        <begin position="1"/>
        <end position="12"/>
    </location>
</feature>
<feature type="compositionally biased region" description="Low complexity" evidence="1">
    <location>
        <begin position="13"/>
        <end position="31"/>
    </location>
</feature>
<gene>
    <name evidence="2" type="ORF">BED41_03395</name>
</gene>
<reference evidence="2" key="1">
    <citation type="submission" date="2016-08" db="EMBL/GenBank/DDBJ databases">
        <title>Complete genome of Cloacibacillus porcorum.</title>
        <authorList>
            <person name="Looft T."/>
            <person name="Bayles D.O."/>
            <person name="Alt D.P."/>
        </authorList>
    </citation>
    <scope>NUCLEOTIDE SEQUENCE [LARGE SCALE GENOMIC DNA]</scope>
    <source>
        <strain evidence="2">CL-84</strain>
    </source>
</reference>